<reference evidence="1 2" key="1">
    <citation type="submission" date="2020-08" db="EMBL/GenBank/DDBJ databases">
        <title>Genomic Encyclopedia of Type Strains, Phase III (KMG-III): the genomes of soil and plant-associated and newly described type strains.</title>
        <authorList>
            <person name="Whitman W."/>
        </authorList>
    </citation>
    <scope>NUCLEOTIDE SEQUENCE [LARGE SCALE GENOMIC DNA]</scope>
    <source>
        <strain evidence="1 2">CECT 8305</strain>
    </source>
</reference>
<name>A0A7W9V3J7_9ACTN</name>
<dbReference type="Proteomes" id="UP000588098">
    <property type="component" value="Unassembled WGS sequence"/>
</dbReference>
<accession>A0A7W9V3J7</accession>
<dbReference type="EMBL" id="JACHJL010000031">
    <property type="protein sequence ID" value="MBB5939974.1"/>
    <property type="molecule type" value="Genomic_DNA"/>
</dbReference>
<organism evidence="1 2">
    <name type="scientific">Streptomyces zagrosensis</name>
    <dbReference type="NCBI Taxonomy" id="1042984"/>
    <lineage>
        <taxon>Bacteria</taxon>
        <taxon>Bacillati</taxon>
        <taxon>Actinomycetota</taxon>
        <taxon>Actinomycetes</taxon>
        <taxon>Kitasatosporales</taxon>
        <taxon>Streptomycetaceae</taxon>
        <taxon>Streptomyces</taxon>
    </lineage>
</organism>
<evidence type="ECO:0000313" key="1">
    <source>
        <dbReference type="EMBL" id="MBB5939974.1"/>
    </source>
</evidence>
<dbReference type="RefSeq" id="WP_184579741.1">
    <property type="nucleotide sequence ID" value="NZ_JACHJL010000031.1"/>
</dbReference>
<dbReference type="AlphaFoldDB" id="A0A7W9V3J7"/>
<evidence type="ECO:0000313" key="2">
    <source>
        <dbReference type="Proteomes" id="UP000588098"/>
    </source>
</evidence>
<protein>
    <submittedName>
        <fullName evidence="1">Uncharacterized protein</fullName>
    </submittedName>
</protein>
<sequence>MAVIAAAVKSQFAGLGGLKGFELAFVRDGPVIDPAGIVFAVRAAGLCGRGLSSIRLGQEMAVREDRLGEPLVGRVLS</sequence>
<gene>
    <name evidence="1" type="ORF">FHS42_007072</name>
</gene>
<keyword evidence="2" id="KW-1185">Reference proteome</keyword>
<proteinExistence type="predicted"/>
<comment type="caution">
    <text evidence="1">The sequence shown here is derived from an EMBL/GenBank/DDBJ whole genome shotgun (WGS) entry which is preliminary data.</text>
</comment>